<comment type="similarity">
    <text evidence="2">Belongs to the AAA ATPase family. BCS1 subfamily.</text>
</comment>
<dbReference type="SMART" id="SM00382">
    <property type="entry name" value="AAA"/>
    <property type="match status" value="1"/>
</dbReference>
<feature type="region of interest" description="Disordered" evidence="13">
    <location>
        <begin position="363"/>
        <end position="435"/>
    </location>
</feature>
<evidence type="ECO:0000256" key="12">
    <source>
        <dbReference type="RuleBase" id="RU003651"/>
    </source>
</evidence>
<keyword evidence="9" id="KW-0496">Mitochondrion</keyword>
<dbReference type="Pfam" id="PF25426">
    <property type="entry name" value="AAA_lid_BCS1"/>
    <property type="match status" value="1"/>
</dbReference>
<dbReference type="Pfam" id="PF00004">
    <property type="entry name" value="AAA"/>
    <property type="match status" value="2"/>
</dbReference>
<proteinExistence type="inferred from homology"/>
<dbReference type="HOGENOM" id="CLU_010189_4_2_1"/>
<keyword evidence="3" id="KW-0812">Transmembrane</keyword>
<keyword evidence="6 16" id="KW-0378">Hydrolase</keyword>
<evidence type="ECO:0000256" key="13">
    <source>
        <dbReference type="SAM" id="MobiDB-lite"/>
    </source>
</evidence>
<reference evidence="16 17" key="1">
    <citation type="journal article" date="2014" name="BMC Genomics">
        <title>Genome sequencing of four Aureobasidium pullulans varieties: biotechnological potential, stress tolerance, and description of new species.</title>
        <authorList>
            <person name="Gostin Ar C."/>
            <person name="Ohm R.A."/>
            <person name="Kogej T."/>
            <person name="Sonjak S."/>
            <person name="Turk M."/>
            <person name="Zajc J."/>
            <person name="Zalar P."/>
            <person name="Grube M."/>
            <person name="Sun H."/>
            <person name="Han J."/>
            <person name="Sharma A."/>
            <person name="Chiniquy J."/>
            <person name="Ngan C.Y."/>
            <person name="Lipzen A."/>
            <person name="Barry K."/>
            <person name="Grigoriev I.V."/>
            <person name="Gunde-Cimerman N."/>
        </authorList>
    </citation>
    <scope>NUCLEOTIDE SEQUENCE [LARGE SCALE GENOMIC DNA]</scope>
    <source>
        <strain evidence="16 17">CBS 110374</strain>
    </source>
</reference>
<evidence type="ECO:0000256" key="3">
    <source>
        <dbReference type="ARBA" id="ARBA00022692"/>
    </source>
</evidence>
<keyword evidence="10" id="KW-0472">Membrane</keyword>
<dbReference type="SUPFAM" id="SSF52540">
    <property type="entry name" value="P-loop containing nucleoside triphosphate hydrolases"/>
    <property type="match status" value="1"/>
</dbReference>
<evidence type="ECO:0000256" key="10">
    <source>
        <dbReference type="ARBA" id="ARBA00023136"/>
    </source>
</evidence>
<dbReference type="Proteomes" id="UP000030672">
    <property type="component" value="Unassembled WGS sequence"/>
</dbReference>
<evidence type="ECO:0000259" key="14">
    <source>
        <dbReference type="SMART" id="SM00382"/>
    </source>
</evidence>
<evidence type="ECO:0000256" key="4">
    <source>
        <dbReference type="ARBA" id="ARBA00022741"/>
    </source>
</evidence>
<dbReference type="GO" id="GO:0005524">
    <property type="term" value="F:ATP binding"/>
    <property type="evidence" value="ECO:0007669"/>
    <property type="project" value="UniProtKB-KW"/>
</dbReference>
<dbReference type="InterPro" id="IPR003959">
    <property type="entry name" value="ATPase_AAA_core"/>
</dbReference>
<dbReference type="RefSeq" id="XP_040876070.1">
    <property type="nucleotide sequence ID" value="XM_041023341.1"/>
</dbReference>
<keyword evidence="17" id="KW-1185">Reference proteome</keyword>
<protein>
    <submittedName>
        <fullName evidence="16">p-loop containing nucleoside triphosphate hydrolase protein</fullName>
    </submittedName>
</protein>
<accession>A0A074VMZ3</accession>
<evidence type="ECO:0000313" key="17">
    <source>
        <dbReference type="Proteomes" id="UP000030672"/>
    </source>
</evidence>
<evidence type="ECO:0000259" key="15">
    <source>
        <dbReference type="SMART" id="SM01024"/>
    </source>
</evidence>
<dbReference type="PANTHER" id="PTHR23070">
    <property type="entry name" value="BCS1 AAA-TYPE ATPASE"/>
    <property type="match status" value="1"/>
</dbReference>
<dbReference type="InterPro" id="IPR014851">
    <property type="entry name" value="BCS1_N"/>
</dbReference>
<keyword evidence="4 12" id="KW-0547">Nucleotide-binding</keyword>
<evidence type="ECO:0000256" key="2">
    <source>
        <dbReference type="ARBA" id="ARBA00007448"/>
    </source>
</evidence>
<evidence type="ECO:0000256" key="11">
    <source>
        <dbReference type="ARBA" id="ARBA00048778"/>
    </source>
</evidence>
<evidence type="ECO:0000256" key="1">
    <source>
        <dbReference type="ARBA" id="ARBA00004434"/>
    </source>
</evidence>
<feature type="domain" description="AAA+ ATPase" evidence="14">
    <location>
        <begin position="295"/>
        <end position="486"/>
    </location>
</feature>
<gene>
    <name evidence="16" type="ORF">M437DRAFT_58111</name>
</gene>
<keyword evidence="5" id="KW-0999">Mitochondrion inner membrane</keyword>
<comment type="catalytic activity">
    <reaction evidence="11">
        <text>ATP + H2O = ADP + phosphate + H(+)</text>
        <dbReference type="Rhea" id="RHEA:13065"/>
        <dbReference type="ChEBI" id="CHEBI:15377"/>
        <dbReference type="ChEBI" id="CHEBI:15378"/>
        <dbReference type="ChEBI" id="CHEBI:30616"/>
        <dbReference type="ChEBI" id="CHEBI:43474"/>
        <dbReference type="ChEBI" id="CHEBI:456216"/>
    </reaction>
    <physiologicalReaction direction="left-to-right" evidence="11">
        <dbReference type="Rhea" id="RHEA:13066"/>
    </physiologicalReaction>
</comment>
<dbReference type="Gene3D" id="3.40.50.300">
    <property type="entry name" value="P-loop containing nucleotide triphosphate hydrolases"/>
    <property type="match status" value="1"/>
</dbReference>
<organism evidence="16 17">
    <name type="scientific">Aureobasidium melanogenum (strain CBS 110374)</name>
    <name type="common">Aureobasidium pullulans var. melanogenum</name>
    <dbReference type="NCBI Taxonomy" id="1043003"/>
    <lineage>
        <taxon>Eukaryota</taxon>
        <taxon>Fungi</taxon>
        <taxon>Dikarya</taxon>
        <taxon>Ascomycota</taxon>
        <taxon>Pezizomycotina</taxon>
        <taxon>Dothideomycetes</taxon>
        <taxon>Dothideomycetidae</taxon>
        <taxon>Dothideales</taxon>
        <taxon>Saccotheciaceae</taxon>
        <taxon>Aureobasidium</taxon>
    </lineage>
</organism>
<dbReference type="InterPro" id="IPR003960">
    <property type="entry name" value="ATPase_AAA_CS"/>
</dbReference>
<dbReference type="InterPro" id="IPR027417">
    <property type="entry name" value="P-loop_NTPase"/>
</dbReference>
<dbReference type="GeneID" id="63916714"/>
<dbReference type="PROSITE" id="PS00674">
    <property type="entry name" value="AAA"/>
    <property type="match status" value="1"/>
</dbReference>
<dbReference type="EMBL" id="KL584850">
    <property type="protein sequence ID" value="KEQ59047.1"/>
    <property type="molecule type" value="Genomic_DNA"/>
</dbReference>
<evidence type="ECO:0000313" key="16">
    <source>
        <dbReference type="EMBL" id="KEQ59047.1"/>
    </source>
</evidence>
<dbReference type="GO" id="GO:0005743">
    <property type="term" value="C:mitochondrial inner membrane"/>
    <property type="evidence" value="ECO:0007669"/>
    <property type="project" value="UniProtKB-SubCell"/>
</dbReference>
<evidence type="ECO:0000256" key="8">
    <source>
        <dbReference type="ARBA" id="ARBA00022989"/>
    </source>
</evidence>
<dbReference type="InterPro" id="IPR057495">
    <property type="entry name" value="AAA_lid_BCS1"/>
</dbReference>
<evidence type="ECO:0000256" key="6">
    <source>
        <dbReference type="ARBA" id="ARBA00022801"/>
    </source>
</evidence>
<keyword evidence="7 12" id="KW-0067">ATP-binding</keyword>
<name>A0A074VMZ3_AURM1</name>
<dbReference type="InterPro" id="IPR003593">
    <property type="entry name" value="AAA+_ATPase"/>
</dbReference>
<dbReference type="SMART" id="SM01024">
    <property type="entry name" value="BCS1_N"/>
    <property type="match status" value="1"/>
</dbReference>
<feature type="domain" description="BCS1 N-terminal" evidence="15">
    <location>
        <begin position="56"/>
        <end position="262"/>
    </location>
</feature>
<dbReference type="GO" id="GO:0016887">
    <property type="term" value="F:ATP hydrolysis activity"/>
    <property type="evidence" value="ECO:0007669"/>
    <property type="project" value="InterPro"/>
</dbReference>
<dbReference type="STRING" id="1043003.A0A074VMZ3"/>
<evidence type="ECO:0000256" key="5">
    <source>
        <dbReference type="ARBA" id="ARBA00022792"/>
    </source>
</evidence>
<evidence type="ECO:0000256" key="7">
    <source>
        <dbReference type="ARBA" id="ARBA00022840"/>
    </source>
</evidence>
<dbReference type="Pfam" id="PF08740">
    <property type="entry name" value="BCS1_N"/>
    <property type="match status" value="1"/>
</dbReference>
<evidence type="ECO:0000256" key="9">
    <source>
        <dbReference type="ARBA" id="ARBA00023128"/>
    </source>
</evidence>
<comment type="subcellular location">
    <subcellularLocation>
        <location evidence="1">Mitochondrion inner membrane</location>
        <topology evidence="1">Single-pass membrane protein</topology>
    </subcellularLocation>
</comment>
<keyword evidence="8" id="KW-1133">Transmembrane helix</keyword>
<sequence>MDLFYLGRQLITTLPSGNGTDVSGLPIKLLEAVVPGYSLFANVAQQWLGFDVSLVMTCIAFFFIAKRAVDFVWFRFYGTFLNHFTSSVHIDGSDELYTTVLKWIAATRPDLSKRSLTARTQYGCMYDSDSEDEDEDEDADLLAKVAIGEHGYFNFSKTAARIPPRYEPDHGQFWFSSPRGTFQFKKTEYTFRGSDGIERTESCVDISCVGLDTNPIKLLLTDIKAWTVRKEGSKTVICIPAMERWNGWMKGSERPSRPLDTVILDPEQKLRILQDMNEYLHPLSSRWYAARGIPYRRGYLFSGPPGTGKTSLSFSLAGIFGLDIHIVNLMDPNMTESMLARLFNYLPKRCIVLFEDIDAAGIKKRQDESDSDSDSDSDSEPENVERNAVKTKAGRSRATRQARSESSSPSPRKRHRSRKTTSSSSSNNKDEPTSKISLSGLLNVIDGVATHEGRILIMTTNHPEKLDPALVRAGRVDMQIKFSYATTPQIKSLFLRMYTGDNIPTDTTKTFLSTVGIKRDTESLASNEDGEALLTQDELKALSTRFAEKLPEGKFAPSDVQGYLLLYRKKPREAVDQVEAWRDAKLLEMAEKEKNKVVGKKVKKT</sequence>
<dbReference type="AlphaFoldDB" id="A0A074VMZ3"/>
<feature type="compositionally biased region" description="Acidic residues" evidence="13">
    <location>
        <begin position="369"/>
        <end position="382"/>
    </location>
</feature>
<dbReference type="InterPro" id="IPR050747">
    <property type="entry name" value="Mitochondrial_chaperone_BCS1"/>
</dbReference>